<dbReference type="SUPFAM" id="SSF48179">
    <property type="entry name" value="6-phosphogluconate dehydrogenase C-terminal domain-like"/>
    <property type="match status" value="1"/>
</dbReference>
<dbReference type="InterPro" id="IPR036291">
    <property type="entry name" value="NAD(P)-bd_dom_sf"/>
</dbReference>
<dbReference type="PANTHER" id="PTHR38015:SF1">
    <property type="entry name" value="OPINE DEHYDROGENASE DOMAIN-CONTAINING PROTEIN"/>
    <property type="match status" value="1"/>
</dbReference>
<evidence type="ECO:0000313" key="5">
    <source>
        <dbReference type="Proteomes" id="UP001208689"/>
    </source>
</evidence>
<evidence type="ECO:0000259" key="2">
    <source>
        <dbReference type="Pfam" id="PF01210"/>
    </source>
</evidence>
<evidence type="ECO:0008006" key="6">
    <source>
        <dbReference type="Google" id="ProtNLM"/>
    </source>
</evidence>
<proteinExistence type="predicted"/>
<keyword evidence="1" id="KW-0560">Oxidoreductase</keyword>
<dbReference type="Proteomes" id="UP001208689">
    <property type="component" value="Chromosome"/>
</dbReference>
<accession>A0ABY6HKC6</accession>
<feature type="domain" description="Opine dehydrogenase" evidence="3">
    <location>
        <begin position="185"/>
        <end position="327"/>
    </location>
</feature>
<dbReference type="InterPro" id="IPR008927">
    <property type="entry name" value="6-PGluconate_DH-like_C_sf"/>
</dbReference>
<evidence type="ECO:0000313" key="4">
    <source>
        <dbReference type="EMBL" id="UYP43974.1"/>
    </source>
</evidence>
<name>A0ABY6HKC6_9ARCH</name>
<feature type="domain" description="Glycerol-3-phosphate dehydrogenase NAD-dependent N-terminal" evidence="2">
    <location>
        <begin position="5"/>
        <end position="104"/>
    </location>
</feature>
<evidence type="ECO:0000256" key="1">
    <source>
        <dbReference type="ARBA" id="ARBA00023002"/>
    </source>
</evidence>
<dbReference type="InterPro" id="IPR051729">
    <property type="entry name" value="Opine/Lysopine_DH"/>
</dbReference>
<dbReference type="InterPro" id="IPR003421">
    <property type="entry name" value="Opine_DH"/>
</dbReference>
<sequence length="394" mass="44816">MKSNEITIIGAGNGGRAFAVYLSDLGFKVKLGFRTYENISTILRTGKIVSKGLMKGIYPIGRISPNYVNLIHNSKYIFIVVPAHVHIEIIERILPSLSDGQILILNPGRTFGAVEVYNFIKRKRPNLRIKVAETQSLLFTCRKISDSGVDIIKIKNSLDICFYPEREDIKIQKELKTIFPQLNFVSNILETSLNNIGALLHPTISILNAGAILRKNDFFFYRDVSLQIANVIKEMDKERCLILNKLGIRPKTFLQWVRDSYNVNASNYFEAFRIIEPYKKIKAPKDLNNRYLMEEVPTGLIPLSSLGKYLNIPTPIIDSFITLAGSLLGVNFYKNGRTLSRIRFPINNYLQTFPQKKVKGGFSRLLTRNKISASRIHQKSLPSKLKGEYLTINK</sequence>
<dbReference type="PANTHER" id="PTHR38015">
    <property type="entry name" value="BLR6086 PROTEIN"/>
    <property type="match status" value="1"/>
</dbReference>
<keyword evidence="5" id="KW-1185">Reference proteome</keyword>
<protein>
    <recommendedName>
        <fullName evidence="6">NADP transhydrogenase subunit alpha</fullName>
    </recommendedName>
</protein>
<dbReference type="Pfam" id="PF02317">
    <property type="entry name" value="Octopine_DH"/>
    <property type="match status" value="1"/>
</dbReference>
<dbReference type="EMBL" id="CP104013">
    <property type="protein sequence ID" value="UYP43974.1"/>
    <property type="molecule type" value="Genomic_DNA"/>
</dbReference>
<organism evidence="4 5">
    <name type="scientific">Candidatus Lokiarchaeum ossiferum</name>
    <dbReference type="NCBI Taxonomy" id="2951803"/>
    <lineage>
        <taxon>Archaea</taxon>
        <taxon>Promethearchaeati</taxon>
        <taxon>Promethearchaeota</taxon>
        <taxon>Promethearchaeia</taxon>
        <taxon>Promethearchaeales</taxon>
        <taxon>Promethearchaeaceae</taxon>
        <taxon>Candidatus Lokiarchaeum</taxon>
    </lineage>
</organism>
<evidence type="ECO:0000259" key="3">
    <source>
        <dbReference type="Pfam" id="PF02317"/>
    </source>
</evidence>
<reference evidence="4" key="1">
    <citation type="submission" date="2022-09" db="EMBL/GenBank/DDBJ databases">
        <title>Actin cytoskeleton and complex cell architecture in an #Asgard archaeon.</title>
        <authorList>
            <person name="Ponce Toledo R.I."/>
            <person name="Schleper C."/>
            <person name="Rodrigues Oliveira T."/>
            <person name="Wollweber F."/>
            <person name="Xu J."/>
            <person name="Rittmann S."/>
            <person name="Klingl A."/>
            <person name="Pilhofer M."/>
        </authorList>
    </citation>
    <scope>NUCLEOTIDE SEQUENCE</scope>
    <source>
        <strain evidence="4">B-35</strain>
    </source>
</reference>
<dbReference type="InterPro" id="IPR011128">
    <property type="entry name" value="G3P_DH_NAD-dep_N"/>
</dbReference>
<dbReference type="Gene3D" id="1.10.1040.10">
    <property type="entry name" value="N-(1-d-carboxylethyl)-l-norvaline Dehydrogenase, domain 2"/>
    <property type="match status" value="1"/>
</dbReference>
<dbReference type="SUPFAM" id="SSF51735">
    <property type="entry name" value="NAD(P)-binding Rossmann-fold domains"/>
    <property type="match status" value="1"/>
</dbReference>
<gene>
    <name evidence="4" type="ORF">NEF87_000259</name>
</gene>
<dbReference type="Pfam" id="PF01210">
    <property type="entry name" value="NAD_Gly3P_dh_N"/>
    <property type="match status" value="1"/>
</dbReference>
<dbReference type="Gene3D" id="3.40.50.720">
    <property type="entry name" value="NAD(P)-binding Rossmann-like Domain"/>
    <property type="match status" value="1"/>
</dbReference>
<dbReference type="InterPro" id="IPR013328">
    <property type="entry name" value="6PGD_dom2"/>
</dbReference>